<feature type="chain" id="PRO_5027073500" evidence="1">
    <location>
        <begin position="27"/>
        <end position="168"/>
    </location>
</feature>
<evidence type="ECO:0000313" key="2">
    <source>
        <dbReference type="EMBL" id="CAA9279247.1"/>
    </source>
</evidence>
<proteinExistence type="predicted"/>
<accession>A0A6J4JGA2</accession>
<organism evidence="2">
    <name type="scientific">uncultured Acidimicrobiales bacterium</name>
    <dbReference type="NCBI Taxonomy" id="310071"/>
    <lineage>
        <taxon>Bacteria</taxon>
        <taxon>Bacillati</taxon>
        <taxon>Actinomycetota</taxon>
        <taxon>Acidimicrobiia</taxon>
        <taxon>Acidimicrobiales</taxon>
        <taxon>environmental samples</taxon>
    </lineage>
</organism>
<dbReference type="EMBL" id="CADCTB010000225">
    <property type="protein sequence ID" value="CAA9279247.1"/>
    <property type="molecule type" value="Genomic_DNA"/>
</dbReference>
<name>A0A6J4JGA2_9ACTN</name>
<evidence type="ECO:0000256" key="1">
    <source>
        <dbReference type="SAM" id="SignalP"/>
    </source>
</evidence>
<reference evidence="2" key="1">
    <citation type="submission" date="2020-02" db="EMBL/GenBank/DDBJ databases">
        <authorList>
            <person name="Meier V. D."/>
        </authorList>
    </citation>
    <scope>NUCLEOTIDE SEQUENCE</scope>
    <source>
        <strain evidence="2">AVDCRST_MAG10</strain>
    </source>
</reference>
<feature type="signal peptide" evidence="1">
    <location>
        <begin position="1"/>
        <end position="26"/>
    </location>
</feature>
<keyword evidence="1" id="KW-0732">Signal</keyword>
<sequence>MTIKKFAAAAIVGGLALMTSPNQVLAETSGTQRFTVLIPAEGPGTVIATGLVTGVGSEVDTREQVPPGSPFQATYTFPEGQLFATVAAAGRPQIEFNPVSCVTTINLVDTATITGGTGAFEGASGSSTDTVRVISVAGRGDGGRCLGPEHPPIFELGIIRSEGTLTLP</sequence>
<gene>
    <name evidence="2" type="ORF">AVDCRST_MAG10-3790</name>
</gene>
<dbReference type="AlphaFoldDB" id="A0A6J4JGA2"/>
<protein>
    <submittedName>
        <fullName evidence="2">Uncharacterized protein</fullName>
    </submittedName>
</protein>